<organism evidence="2 3">
    <name type="scientific">Zingiber officinale</name>
    <name type="common">Ginger</name>
    <name type="synonym">Amomum zingiber</name>
    <dbReference type="NCBI Taxonomy" id="94328"/>
    <lineage>
        <taxon>Eukaryota</taxon>
        <taxon>Viridiplantae</taxon>
        <taxon>Streptophyta</taxon>
        <taxon>Embryophyta</taxon>
        <taxon>Tracheophyta</taxon>
        <taxon>Spermatophyta</taxon>
        <taxon>Magnoliopsida</taxon>
        <taxon>Liliopsida</taxon>
        <taxon>Zingiberales</taxon>
        <taxon>Zingiberaceae</taxon>
        <taxon>Zingiber</taxon>
    </lineage>
</organism>
<evidence type="ECO:0000313" key="2">
    <source>
        <dbReference type="EMBL" id="KAG6521477.1"/>
    </source>
</evidence>
<feature type="compositionally biased region" description="Basic and acidic residues" evidence="1">
    <location>
        <begin position="10"/>
        <end position="24"/>
    </location>
</feature>
<sequence>MAGGSGTTTVREKEKDSAGGETHRRSLPAVGLPWPRSDCSSGLTSKSTMKSGKLVSNVGNECRPSSKMTSMEDREKLIPRRFKFEETHKENVICPNKHRSDFEKFYKNRLLYIGGQMP</sequence>
<protein>
    <submittedName>
        <fullName evidence="2">Uncharacterized protein</fullName>
    </submittedName>
</protein>
<proteinExistence type="predicted"/>
<keyword evidence="3" id="KW-1185">Reference proteome</keyword>
<comment type="caution">
    <text evidence="2">The sequence shown here is derived from an EMBL/GenBank/DDBJ whole genome shotgun (WGS) entry which is preliminary data.</text>
</comment>
<name>A0A8J5HQJ1_ZINOF</name>
<dbReference type="AlphaFoldDB" id="A0A8J5HQJ1"/>
<gene>
    <name evidence="2" type="ORF">ZIOFF_018598</name>
</gene>
<feature type="region of interest" description="Disordered" evidence="1">
    <location>
        <begin position="1"/>
        <end position="74"/>
    </location>
</feature>
<evidence type="ECO:0000256" key="1">
    <source>
        <dbReference type="SAM" id="MobiDB-lite"/>
    </source>
</evidence>
<evidence type="ECO:0000313" key="3">
    <source>
        <dbReference type="Proteomes" id="UP000734854"/>
    </source>
</evidence>
<dbReference type="EMBL" id="JACMSC010000005">
    <property type="protein sequence ID" value="KAG6521477.1"/>
    <property type="molecule type" value="Genomic_DNA"/>
</dbReference>
<reference evidence="2 3" key="1">
    <citation type="submission" date="2020-08" db="EMBL/GenBank/DDBJ databases">
        <title>Plant Genome Project.</title>
        <authorList>
            <person name="Zhang R.-G."/>
        </authorList>
    </citation>
    <scope>NUCLEOTIDE SEQUENCE [LARGE SCALE GENOMIC DNA]</scope>
    <source>
        <tissue evidence="2">Rhizome</tissue>
    </source>
</reference>
<dbReference type="Proteomes" id="UP000734854">
    <property type="component" value="Unassembled WGS sequence"/>
</dbReference>
<feature type="compositionally biased region" description="Polar residues" evidence="1">
    <location>
        <begin position="38"/>
        <end position="50"/>
    </location>
</feature>
<accession>A0A8J5HQJ1</accession>